<evidence type="ECO:0000259" key="2">
    <source>
        <dbReference type="Pfam" id="PF09084"/>
    </source>
</evidence>
<sequence length="312" mass="34335">MKNSCSRLIVTSLMMLAFTSAHAEEKMTLMLDWFVNPDHGALIVAQQQGLFKDQGLDITIQEPTDPSMPAKLVAAGNVELAVSYQPQLIQDVAVGLPLVRISTLIGTPLNTLMVLDSSDIKSIADLKGKTIGTAIVDGVGEATVDAMLKNSGLSISDVSIINVGWGLSSSLASKQVDAIYGGYRNFEMHQLATEGFKGRAFFVEEEGVPPYDELVVVAKRDKLDTTTIRKFNRAIELATQYIVNHQDEAWNVFKSYKSDLDTELNRLAWKDTVIRFALRPAALDVQRYDEYAAFLKATGLIKQIPNSDSYLK</sequence>
<evidence type="ECO:0000313" key="4">
    <source>
        <dbReference type="Proteomes" id="UP000604161"/>
    </source>
</evidence>
<proteinExistence type="predicted"/>
<dbReference type="PANTHER" id="PTHR31528">
    <property type="entry name" value="4-AMINO-5-HYDROXYMETHYL-2-METHYLPYRIMIDINE PHOSPHATE SYNTHASE THI11-RELATED"/>
    <property type="match status" value="1"/>
</dbReference>
<keyword evidence="1" id="KW-0732">Signal</keyword>
<protein>
    <submittedName>
        <fullName evidence="3">ABC transporter substrate-binding protein</fullName>
    </submittedName>
</protein>
<dbReference type="RefSeq" id="WP_191595007.1">
    <property type="nucleotide sequence ID" value="NZ_JACYFC010000003.1"/>
</dbReference>
<feature type="chain" id="PRO_5047051409" evidence="1">
    <location>
        <begin position="24"/>
        <end position="312"/>
    </location>
</feature>
<evidence type="ECO:0000313" key="3">
    <source>
        <dbReference type="EMBL" id="MBD5771641.1"/>
    </source>
</evidence>
<dbReference type="PANTHER" id="PTHR31528:SF3">
    <property type="entry name" value="THIAMINE BIOSYNTHESIS PROTEIN HI_0357-RELATED"/>
    <property type="match status" value="1"/>
</dbReference>
<dbReference type="Gene3D" id="3.40.190.10">
    <property type="entry name" value="Periplasmic binding protein-like II"/>
    <property type="match status" value="2"/>
</dbReference>
<dbReference type="InterPro" id="IPR015168">
    <property type="entry name" value="SsuA/THI5"/>
</dbReference>
<keyword evidence="4" id="KW-1185">Reference proteome</keyword>
<accession>A0ABR8P014</accession>
<dbReference type="SUPFAM" id="SSF53850">
    <property type="entry name" value="Periplasmic binding protein-like II"/>
    <property type="match status" value="1"/>
</dbReference>
<comment type="caution">
    <text evidence="3">The sequence shown here is derived from an EMBL/GenBank/DDBJ whole genome shotgun (WGS) entry which is preliminary data.</text>
</comment>
<name>A0ABR8P014_9GAMM</name>
<evidence type="ECO:0000256" key="1">
    <source>
        <dbReference type="SAM" id="SignalP"/>
    </source>
</evidence>
<dbReference type="EMBL" id="JACYFC010000003">
    <property type="protein sequence ID" value="MBD5771641.1"/>
    <property type="molecule type" value="Genomic_DNA"/>
</dbReference>
<feature type="signal peptide" evidence="1">
    <location>
        <begin position="1"/>
        <end position="23"/>
    </location>
</feature>
<dbReference type="Pfam" id="PF09084">
    <property type="entry name" value="NMT1"/>
    <property type="match status" value="1"/>
</dbReference>
<dbReference type="Proteomes" id="UP000604161">
    <property type="component" value="Unassembled WGS sequence"/>
</dbReference>
<gene>
    <name evidence="3" type="ORF">IF202_11320</name>
</gene>
<dbReference type="InterPro" id="IPR027939">
    <property type="entry name" value="NMT1/THI5"/>
</dbReference>
<feature type="domain" description="SsuA/THI5-like" evidence="2">
    <location>
        <begin position="36"/>
        <end position="249"/>
    </location>
</feature>
<reference evidence="3 4" key="1">
    <citation type="submission" date="2020-09" db="EMBL/GenBank/DDBJ databases">
        <title>Marinomonas sp. nov., isolated from the cysticercosis algae of Qingdao, China.</title>
        <authorList>
            <person name="Sun X."/>
        </authorList>
    </citation>
    <scope>NUCLEOTIDE SEQUENCE [LARGE SCALE GENOMIC DNA]</scope>
    <source>
        <strain evidence="3 4">SM2066</strain>
    </source>
</reference>
<organism evidence="3 4">
    <name type="scientific">Marinomonas colpomeniae</name>
    <dbReference type="NCBI Taxonomy" id="2774408"/>
    <lineage>
        <taxon>Bacteria</taxon>
        <taxon>Pseudomonadati</taxon>
        <taxon>Pseudomonadota</taxon>
        <taxon>Gammaproteobacteria</taxon>
        <taxon>Oceanospirillales</taxon>
        <taxon>Oceanospirillaceae</taxon>
        <taxon>Marinomonas</taxon>
    </lineage>
</organism>